<dbReference type="InterPro" id="IPR003593">
    <property type="entry name" value="AAA+_ATPase"/>
</dbReference>
<organism evidence="14 15">
    <name type="scientific">Coemansia reversa (strain ATCC 12441 / NRRL 1564)</name>
    <dbReference type="NCBI Taxonomy" id="763665"/>
    <lineage>
        <taxon>Eukaryota</taxon>
        <taxon>Fungi</taxon>
        <taxon>Fungi incertae sedis</taxon>
        <taxon>Zoopagomycota</taxon>
        <taxon>Kickxellomycotina</taxon>
        <taxon>Kickxellomycetes</taxon>
        <taxon>Kickxellales</taxon>
        <taxon>Kickxellaceae</taxon>
        <taxon>Coemansia</taxon>
    </lineage>
</organism>
<evidence type="ECO:0000259" key="12">
    <source>
        <dbReference type="SMART" id="SM00382"/>
    </source>
</evidence>
<dbReference type="GO" id="GO:0005634">
    <property type="term" value="C:nucleus"/>
    <property type="evidence" value="ECO:0007669"/>
    <property type="project" value="UniProtKB-SubCell"/>
</dbReference>
<keyword evidence="14" id="KW-0238">DNA-binding</keyword>
<dbReference type="Pfam" id="PF13087">
    <property type="entry name" value="AAA_12"/>
    <property type="match status" value="1"/>
</dbReference>
<sequence>MAATQLQRLGFALAGLRITATRTGLGGRLLVTAEAAVAGDALPPTALRAGDIVGVERAGGGHNTEALLEGVVWTMAAARVVVALGSDAVVPTEWRERCSVRKLANDTPYRRMLQALRDLAAVDKRPMLHSVLFGDAQPRFEEDADIQREVEELDEAGDADQLNGTDESCTLNPSQLAAVRRAVTARDVALIHGPPGTGKTHTLVEVVRRLAVQGKAVLVCAPSNVAVDNMAERLARKRVRVVRLGHPARMLPGVAAHGLDSCVRESDGGRVVADVRREIDATLAQARKSKRAGERRALYAQVRELRGEHRRREAAVVRQTICDAQVVLATLSGAAGRSLRSARHAFDVVVVDEATQALEAECWIAALLAPVLILAGDHHQLPPTLRCRNAPPHSSMFARVRARFGDAVCCMLTTQYRMHVDIMRVPADVLYDARLVAHPSVGAHVLADLEGIESTDDTCAPLVFVDTATAAMLESADDASPLVSDADSRLNRGEAALVVRHVEALVAAGLHPRQIAVISPYNAQVRLLVSLLRPHFPDLEIGSVDGFQGREKEAVVLSLVRSNPAREIGFLADYRRINVAVTRARRHLCIVADSTTVAARNPFLKALFAHLEAVAELRFPD</sequence>
<protein>
    <recommendedName>
        <fullName evidence="4">DNA helicase</fullName>
        <ecNumber evidence="4">3.6.4.12</ecNumber>
    </recommendedName>
</protein>
<dbReference type="InterPro" id="IPR041679">
    <property type="entry name" value="DNA2/NAM7-like_C"/>
</dbReference>
<comment type="subcellular location">
    <subcellularLocation>
        <location evidence="2">Cytoplasm</location>
    </subcellularLocation>
    <subcellularLocation>
        <location evidence="1">Nucleus</location>
    </subcellularLocation>
</comment>
<keyword evidence="15" id="KW-1185">Reference proteome</keyword>
<dbReference type="InterPro" id="IPR014001">
    <property type="entry name" value="Helicase_ATP-bd"/>
</dbReference>
<evidence type="ECO:0000313" key="14">
    <source>
        <dbReference type="EMBL" id="PIA18594.1"/>
    </source>
</evidence>
<evidence type="ECO:0000256" key="5">
    <source>
        <dbReference type="ARBA" id="ARBA00022490"/>
    </source>
</evidence>
<comment type="catalytic activity">
    <reaction evidence="11">
        <text>ATP + H2O = ADP + phosphate + H(+)</text>
        <dbReference type="Rhea" id="RHEA:13065"/>
        <dbReference type="ChEBI" id="CHEBI:15377"/>
        <dbReference type="ChEBI" id="CHEBI:15378"/>
        <dbReference type="ChEBI" id="CHEBI:30616"/>
        <dbReference type="ChEBI" id="CHEBI:43474"/>
        <dbReference type="ChEBI" id="CHEBI:456216"/>
        <dbReference type="EC" id="3.6.4.12"/>
    </reaction>
    <physiologicalReaction direction="left-to-right" evidence="11">
        <dbReference type="Rhea" id="RHEA:13066"/>
    </physiologicalReaction>
</comment>
<feature type="domain" description="AAA+ ATPase" evidence="12">
    <location>
        <begin position="185"/>
        <end position="386"/>
    </location>
</feature>
<dbReference type="InterPro" id="IPR041677">
    <property type="entry name" value="DNA2/NAM7_AAA_11"/>
</dbReference>
<keyword evidence="9" id="KW-0067">ATP-binding</keyword>
<dbReference type="Pfam" id="PF13086">
    <property type="entry name" value="AAA_11"/>
    <property type="match status" value="1"/>
</dbReference>
<evidence type="ECO:0000256" key="2">
    <source>
        <dbReference type="ARBA" id="ARBA00004496"/>
    </source>
</evidence>
<dbReference type="SUPFAM" id="SSF52540">
    <property type="entry name" value="P-loop containing nucleoside triphosphate hydrolases"/>
    <property type="match status" value="1"/>
</dbReference>
<dbReference type="SMART" id="SM00382">
    <property type="entry name" value="AAA"/>
    <property type="match status" value="1"/>
</dbReference>
<keyword evidence="5" id="KW-0963">Cytoplasm</keyword>
<dbReference type="AlphaFoldDB" id="A0A2G5BHU2"/>
<keyword evidence="7" id="KW-0378">Hydrolase</keyword>
<dbReference type="GO" id="GO:0003723">
    <property type="term" value="F:RNA binding"/>
    <property type="evidence" value="ECO:0007669"/>
    <property type="project" value="InterPro"/>
</dbReference>
<dbReference type="InterPro" id="IPR047187">
    <property type="entry name" value="SF1_C_Upf1"/>
</dbReference>
<dbReference type="CDD" id="cd18808">
    <property type="entry name" value="SF1_C_Upf1"/>
    <property type="match status" value="1"/>
</dbReference>
<dbReference type="InterPro" id="IPR004483">
    <property type="entry name" value="SMUBP-2/Hcs1-like"/>
</dbReference>
<evidence type="ECO:0000256" key="11">
    <source>
        <dbReference type="ARBA" id="ARBA00048432"/>
    </source>
</evidence>
<gene>
    <name evidence="14" type="ORF">COEREDRAFT_91015</name>
</gene>
<evidence type="ECO:0000256" key="8">
    <source>
        <dbReference type="ARBA" id="ARBA00022806"/>
    </source>
</evidence>
<evidence type="ECO:0000256" key="1">
    <source>
        <dbReference type="ARBA" id="ARBA00004123"/>
    </source>
</evidence>
<dbReference type="EC" id="3.6.4.12" evidence="4"/>
<dbReference type="NCBIfam" id="TIGR00376">
    <property type="entry name" value="IGHMBP2 family helicase"/>
    <property type="match status" value="1"/>
</dbReference>
<dbReference type="EMBL" id="KZ303489">
    <property type="protein sequence ID" value="PIA18594.1"/>
    <property type="molecule type" value="Genomic_DNA"/>
</dbReference>
<proteinExistence type="inferred from homology"/>
<reference evidence="14 15" key="1">
    <citation type="journal article" date="2015" name="Genome Biol. Evol.">
        <title>Phylogenomic analyses indicate that early fungi evolved digesting cell walls of algal ancestors of land plants.</title>
        <authorList>
            <person name="Chang Y."/>
            <person name="Wang S."/>
            <person name="Sekimoto S."/>
            <person name="Aerts A.L."/>
            <person name="Choi C."/>
            <person name="Clum A."/>
            <person name="LaButti K.M."/>
            <person name="Lindquist E.A."/>
            <person name="Yee Ngan C."/>
            <person name="Ohm R.A."/>
            <person name="Salamov A.A."/>
            <person name="Grigoriev I.V."/>
            <person name="Spatafora J.W."/>
            <person name="Berbee M.L."/>
        </authorList>
    </citation>
    <scope>NUCLEOTIDE SEQUENCE [LARGE SCALE GENOMIC DNA]</scope>
    <source>
        <strain evidence="14 15">NRRL 1564</strain>
    </source>
</reference>
<evidence type="ECO:0000313" key="15">
    <source>
        <dbReference type="Proteomes" id="UP000242474"/>
    </source>
</evidence>
<keyword evidence="10" id="KW-0539">Nucleus</keyword>
<dbReference type="InterPro" id="IPR027417">
    <property type="entry name" value="P-loop_NTPase"/>
</dbReference>
<keyword evidence="6" id="KW-0547">Nucleotide-binding</keyword>
<dbReference type="GO" id="GO:0005737">
    <property type="term" value="C:cytoplasm"/>
    <property type="evidence" value="ECO:0007669"/>
    <property type="project" value="UniProtKB-SubCell"/>
</dbReference>
<accession>A0A2G5BHU2</accession>
<dbReference type="Pfam" id="PF21138">
    <property type="entry name" value="SMUBP-2_HCS1_1B"/>
    <property type="match status" value="1"/>
</dbReference>
<feature type="domain" description="Helicase ATP-binding" evidence="13">
    <location>
        <begin position="167"/>
        <end position="403"/>
    </location>
</feature>
<dbReference type="InterPro" id="IPR050534">
    <property type="entry name" value="Coronavir_polyprotein_1ab"/>
</dbReference>
<dbReference type="InterPro" id="IPR048761">
    <property type="entry name" value="SMUBP-2_HCS1_1B"/>
</dbReference>
<evidence type="ECO:0000259" key="13">
    <source>
        <dbReference type="SMART" id="SM00487"/>
    </source>
</evidence>
<dbReference type="GO" id="GO:0003677">
    <property type="term" value="F:DNA binding"/>
    <property type="evidence" value="ECO:0007669"/>
    <property type="project" value="UniProtKB-KW"/>
</dbReference>
<dbReference type="GO" id="GO:0005524">
    <property type="term" value="F:ATP binding"/>
    <property type="evidence" value="ECO:0007669"/>
    <property type="project" value="UniProtKB-KW"/>
</dbReference>
<dbReference type="SMART" id="SM00487">
    <property type="entry name" value="DEXDc"/>
    <property type="match status" value="1"/>
</dbReference>
<dbReference type="GO" id="GO:0043139">
    <property type="term" value="F:5'-3' DNA helicase activity"/>
    <property type="evidence" value="ECO:0007669"/>
    <property type="project" value="TreeGrafter"/>
</dbReference>
<dbReference type="PANTHER" id="PTHR43788">
    <property type="entry name" value="DNA2/NAM7 HELICASE FAMILY MEMBER"/>
    <property type="match status" value="1"/>
</dbReference>
<comment type="similarity">
    <text evidence="3">Belongs to the DNA2/NAM7 helicase family.</text>
</comment>
<dbReference type="Proteomes" id="UP000242474">
    <property type="component" value="Unassembled WGS sequence"/>
</dbReference>
<keyword evidence="8" id="KW-0347">Helicase</keyword>
<evidence type="ECO:0000256" key="6">
    <source>
        <dbReference type="ARBA" id="ARBA00022741"/>
    </source>
</evidence>
<evidence type="ECO:0000256" key="3">
    <source>
        <dbReference type="ARBA" id="ARBA00007913"/>
    </source>
</evidence>
<dbReference type="OrthoDB" id="6513042at2759"/>
<evidence type="ECO:0000256" key="9">
    <source>
        <dbReference type="ARBA" id="ARBA00022840"/>
    </source>
</evidence>
<dbReference type="Gene3D" id="2.40.30.270">
    <property type="match status" value="1"/>
</dbReference>
<dbReference type="PANTHER" id="PTHR43788:SF8">
    <property type="entry name" value="DNA-BINDING PROTEIN SMUBP-2"/>
    <property type="match status" value="1"/>
</dbReference>
<dbReference type="GO" id="GO:0016787">
    <property type="term" value="F:hydrolase activity"/>
    <property type="evidence" value="ECO:0007669"/>
    <property type="project" value="UniProtKB-KW"/>
</dbReference>
<evidence type="ECO:0000256" key="7">
    <source>
        <dbReference type="ARBA" id="ARBA00022801"/>
    </source>
</evidence>
<evidence type="ECO:0000256" key="4">
    <source>
        <dbReference type="ARBA" id="ARBA00012551"/>
    </source>
</evidence>
<name>A0A2G5BHU2_COERN</name>
<dbReference type="Gene3D" id="3.40.50.300">
    <property type="entry name" value="P-loop containing nucleotide triphosphate hydrolases"/>
    <property type="match status" value="2"/>
</dbReference>
<evidence type="ECO:0000256" key="10">
    <source>
        <dbReference type="ARBA" id="ARBA00023242"/>
    </source>
</evidence>